<feature type="domain" description="Serine/threonine specific protein phosphatases" evidence="1">
    <location>
        <begin position="65"/>
        <end position="70"/>
    </location>
</feature>
<dbReference type="GO" id="GO:0005737">
    <property type="term" value="C:cytoplasm"/>
    <property type="evidence" value="ECO:0007669"/>
    <property type="project" value="TreeGrafter"/>
</dbReference>
<protein>
    <submittedName>
        <fullName evidence="2">Serine/threonine-protein phosphatase 1</fullName>
        <ecNumber evidence="2">3.1.3.16</ecNumber>
    </submittedName>
</protein>
<accession>A0A6N3E2M4</accession>
<dbReference type="EC" id="3.1.3.16" evidence="2"/>
<evidence type="ECO:0000313" key="2">
    <source>
        <dbReference type="EMBL" id="VYU32007.1"/>
    </source>
</evidence>
<reference evidence="2" key="1">
    <citation type="submission" date="2019-11" db="EMBL/GenBank/DDBJ databases">
        <authorList>
            <person name="Feng L."/>
        </authorList>
    </citation>
    <scope>NUCLEOTIDE SEQUENCE</scope>
    <source>
        <strain evidence="2">CaerofaciensLFYP39</strain>
    </source>
</reference>
<evidence type="ECO:0000259" key="1">
    <source>
        <dbReference type="PROSITE" id="PS00125"/>
    </source>
</evidence>
<dbReference type="PANTHER" id="PTHR42850:SF4">
    <property type="entry name" value="ZINC-DEPENDENT ENDOPOLYPHOSPHATASE"/>
    <property type="match status" value="1"/>
</dbReference>
<dbReference type="GO" id="GO:0004722">
    <property type="term" value="F:protein serine/threonine phosphatase activity"/>
    <property type="evidence" value="ECO:0007669"/>
    <property type="project" value="UniProtKB-EC"/>
</dbReference>
<dbReference type="GO" id="GO:0110154">
    <property type="term" value="P:RNA decapping"/>
    <property type="evidence" value="ECO:0007669"/>
    <property type="project" value="TreeGrafter"/>
</dbReference>
<dbReference type="InterPro" id="IPR050126">
    <property type="entry name" value="Ap4A_hydrolase"/>
</dbReference>
<proteinExistence type="predicted"/>
<dbReference type="Pfam" id="PF00149">
    <property type="entry name" value="Metallophos"/>
    <property type="match status" value="1"/>
</dbReference>
<dbReference type="PANTHER" id="PTHR42850">
    <property type="entry name" value="METALLOPHOSPHOESTERASE"/>
    <property type="match status" value="1"/>
</dbReference>
<dbReference type="CDD" id="cd00144">
    <property type="entry name" value="MPP_PPP_family"/>
    <property type="match status" value="1"/>
</dbReference>
<dbReference type="SUPFAM" id="SSF56300">
    <property type="entry name" value="Metallo-dependent phosphatases"/>
    <property type="match status" value="1"/>
</dbReference>
<dbReference type="EMBL" id="CACRTW010000046">
    <property type="protein sequence ID" value="VYU32007.1"/>
    <property type="molecule type" value="Genomic_DNA"/>
</dbReference>
<dbReference type="AlphaFoldDB" id="A0A6N3E2M4"/>
<dbReference type="InterPro" id="IPR004843">
    <property type="entry name" value="Calcineurin-like_PHP"/>
</dbReference>
<sequence>MLYAMSDIHGCLDAFNTALKTIDLSDERSKLVLLGDYCDRGPDSLGVFRKIMELQKEYPGQVVALRGNHEEMLLEYCDMASDPDFARGWILADRELATAKSFLGKGVFKEVLHMLKLRRFEDAYRLTVAQMKAEHADVLSWIRGLPYYYETPTQVFVHAGIDEDAGDLWQIGTPEEFFTAMTPDYLGKRFDLDVIAGHITTDVVSGIPGYQDIYYDGASHYYIDGCAVKNGRVLMLQYNENTGKYSGPGLE</sequence>
<keyword evidence="2" id="KW-0378">Hydrolase</keyword>
<gene>
    <name evidence="2" type="primary">pphA</name>
    <name evidence="2" type="ORF">CALFYP39_02008</name>
</gene>
<organism evidence="2">
    <name type="scientific">Collinsella aerofaciens</name>
    <dbReference type="NCBI Taxonomy" id="74426"/>
    <lineage>
        <taxon>Bacteria</taxon>
        <taxon>Bacillati</taxon>
        <taxon>Actinomycetota</taxon>
        <taxon>Coriobacteriia</taxon>
        <taxon>Coriobacteriales</taxon>
        <taxon>Coriobacteriaceae</taxon>
        <taxon>Collinsella</taxon>
    </lineage>
</organism>
<dbReference type="Gene3D" id="3.60.21.10">
    <property type="match status" value="1"/>
</dbReference>
<name>A0A6N3E2M4_9ACTN</name>
<dbReference type="InterPro" id="IPR006186">
    <property type="entry name" value="Ser/Thr-sp_prot-phosphatase"/>
</dbReference>
<dbReference type="InterPro" id="IPR029052">
    <property type="entry name" value="Metallo-depent_PP-like"/>
</dbReference>
<dbReference type="PROSITE" id="PS00125">
    <property type="entry name" value="SER_THR_PHOSPHATASE"/>
    <property type="match status" value="1"/>
</dbReference>
<dbReference type="GO" id="GO:0008803">
    <property type="term" value="F:bis(5'-nucleosyl)-tetraphosphatase (symmetrical) activity"/>
    <property type="evidence" value="ECO:0007669"/>
    <property type="project" value="TreeGrafter"/>
</dbReference>